<accession>A0A0F9EP84</accession>
<protein>
    <submittedName>
        <fullName evidence="1">Uncharacterized protein</fullName>
    </submittedName>
</protein>
<reference evidence="1" key="1">
    <citation type="journal article" date="2015" name="Nature">
        <title>Complex archaea that bridge the gap between prokaryotes and eukaryotes.</title>
        <authorList>
            <person name="Spang A."/>
            <person name="Saw J.H."/>
            <person name="Jorgensen S.L."/>
            <person name="Zaremba-Niedzwiedzka K."/>
            <person name="Martijn J."/>
            <person name="Lind A.E."/>
            <person name="van Eijk R."/>
            <person name="Schleper C."/>
            <person name="Guy L."/>
            <person name="Ettema T.J."/>
        </authorList>
    </citation>
    <scope>NUCLEOTIDE SEQUENCE</scope>
</reference>
<dbReference type="AlphaFoldDB" id="A0A0F9EP84"/>
<evidence type="ECO:0000313" key="1">
    <source>
        <dbReference type="EMBL" id="KKL46730.1"/>
    </source>
</evidence>
<name>A0A0F9EP84_9ZZZZ</name>
<proteinExistence type="predicted"/>
<dbReference type="EMBL" id="LAZR01033925">
    <property type="protein sequence ID" value="KKL46730.1"/>
    <property type="molecule type" value="Genomic_DNA"/>
</dbReference>
<organism evidence="1">
    <name type="scientific">marine sediment metagenome</name>
    <dbReference type="NCBI Taxonomy" id="412755"/>
    <lineage>
        <taxon>unclassified sequences</taxon>
        <taxon>metagenomes</taxon>
        <taxon>ecological metagenomes</taxon>
    </lineage>
</organism>
<comment type="caution">
    <text evidence="1">The sequence shown here is derived from an EMBL/GenBank/DDBJ whole genome shotgun (WGS) entry which is preliminary data.</text>
</comment>
<gene>
    <name evidence="1" type="ORF">LCGC14_2342630</name>
</gene>
<sequence>MHKFYRLAPVFDYNRARENSRILKLKLDALCFWPHMTTQVAVVIYITDKLDLSQKDKILQTNSVIVLRTLSIEHVIK</sequence>